<accession>A0A6J7WD42</accession>
<organism evidence="1">
    <name type="scientific">uncultured Caudovirales phage</name>
    <dbReference type="NCBI Taxonomy" id="2100421"/>
    <lineage>
        <taxon>Viruses</taxon>
        <taxon>Duplodnaviria</taxon>
        <taxon>Heunggongvirae</taxon>
        <taxon>Uroviricota</taxon>
        <taxon>Caudoviricetes</taxon>
        <taxon>Peduoviridae</taxon>
        <taxon>Maltschvirus</taxon>
        <taxon>Maltschvirus maltsch</taxon>
    </lineage>
</organism>
<proteinExistence type="predicted"/>
<gene>
    <name evidence="1" type="ORF">UFOVP161_12</name>
</gene>
<name>A0A6J7WD42_9CAUD</name>
<sequence length="58" mass="6854">MNIEQAKQILEENRVEISKNEIYNGGWYLFASKNKEYARLDGDFNVQDLEAILVWMKS</sequence>
<dbReference type="EMBL" id="LR798211">
    <property type="protein sequence ID" value="CAB5187167.1"/>
    <property type="molecule type" value="Genomic_DNA"/>
</dbReference>
<reference evidence="1" key="1">
    <citation type="submission" date="2020-05" db="EMBL/GenBank/DDBJ databases">
        <authorList>
            <person name="Chiriac C."/>
            <person name="Salcher M."/>
            <person name="Ghai R."/>
            <person name="Kavagutti S V."/>
        </authorList>
    </citation>
    <scope>NUCLEOTIDE SEQUENCE</scope>
</reference>
<evidence type="ECO:0000313" key="1">
    <source>
        <dbReference type="EMBL" id="CAB5187167.1"/>
    </source>
</evidence>
<protein>
    <submittedName>
        <fullName evidence="1">Uncharacterized protein</fullName>
    </submittedName>
</protein>